<dbReference type="Gene3D" id="3.40.190.10">
    <property type="entry name" value="Periplasmic binding protein-like II"/>
    <property type="match status" value="2"/>
</dbReference>
<dbReference type="PROSITE" id="PS50931">
    <property type="entry name" value="HTH_LYSR"/>
    <property type="match status" value="1"/>
</dbReference>
<organism evidence="7 8">
    <name type="scientific">Bradyrhizobium japonicum</name>
    <dbReference type="NCBI Taxonomy" id="375"/>
    <lineage>
        <taxon>Bacteria</taxon>
        <taxon>Pseudomonadati</taxon>
        <taxon>Pseudomonadota</taxon>
        <taxon>Alphaproteobacteria</taxon>
        <taxon>Hyphomicrobiales</taxon>
        <taxon>Nitrobacteraceae</taxon>
        <taxon>Bradyrhizobium</taxon>
    </lineage>
</organism>
<gene>
    <name evidence="7" type="ORF">MA20_05295</name>
</gene>
<dbReference type="eggNOG" id="COG0583">
    <property type="taxonomic scope" value="Bacteria"/>
</dbReference>
<evidence type="ECO:0000256" key="2">
    <source>
        <dbReference type="ARBA" id="ARBA00009437"/>
    </source>
</evidence>
<dbReference type="InterPro" id="IPR036388">
    <property type="entry name" value="WH-like_DNA-bd_sf"/>
</dbReference>
<evidence type="ECO:0000256" key="3">
    <source>
        <dbReference type="ARBA" id="ARBA00023015"/>
    </source>
</evidence>
<protein>
    <submittedName>
        <fullName evidence="7">LysR family transcriptional regulator</fullName>
    </submittedName>
</protein>
<dbReference type="InterPro" id="IPR005119">
    <property type="entry name" value="LysR_subst-bd"/>
</dbReference>
<dbReference type="CDD" id="cd08432">
    <property type="entry name" value="PBP2_GcdR_TrpI_HvrB_AmpR_like"/>
    <property type="match status" value="1"/>
</dbReference>
<dbReference type="Gene3D" id="1.10.10.10">
    <property type="entry name" value="Winged helix-like DNA-binding domain superfamily/Winged helix DNA-binding domain"/>
    <property type="match status" value="1"/>
</dbReference>
<dbReference type="PANTHER" id="PTHR30537:SF74">
    <property type="entry name" value="HTH-TYPE TRANSCRIPTIONAL REGULATOR TRPI"/>
    <property type="match status" value="1"/>
</dbReference>
<evidence type="ECO:0000259" key="6">
    <source>
        <dbReference type="PROSITE" id="PS50931"/>
    </source>
</evidence>
<keyword evidence="3" id="KW-0805">Transcription regulation</keyword>
<sequence length="305" mass="33316">MRRLLFLNGIKAFEAAARTGSFAAAGLELSVSAAAVSRMVHLLEERLGVALFERKANKLVLTQAGRAYQSGLTPIFDALASLTAQVTAPSSVRVLTIGVGHTFAMRWLIPRLSEFRSEEPDIEVRFTTGGAEVPFGEDWSCGIKLGTGDWPGLVAEPLFAGDLTPVCVPRLATGLKRPADLKGPGLIRVTHSPEDWPIWLKAANLTRINARGPEFQFYGQALQAAADGLGIAMGIRPYIDDDLAAGRLVAPFDLSVPKGMRWYLLYRSFQTEQRDFAAFRRWIMRAASEPAARPARRIGRAAPRN</sequence>
<reference evidence="7 8" key="1">
    <citation type="submission" date="2014-09" db="EMBL/GenBank/DDBJ databases">
        <title>Draft genome of Bradyrhizobium japonicum Is-34.</title>
        <authorList>
            <person name="Tsurumaru H."/>
            <person name="Yamakawa T."/>
            <person name="Hashimoto S."/>
            <person name="Okizaki K."/>
            <person name="Kanesaki Y."/>
            <person name="Yoshikawa H."/>
            <person name="Yajima S."/>
        </authorList>
    </citation>
    <scope>NUCLEOTIDE SEQUENCE [LARGE SCALE GENOMIC DNA]</scope>
    <source>
        <strain evidence="7 8">Is-34</strain>
    </source>
</reference>
<dbReference type="GO" id="GO:0003700">
    <property type="term" value="F:DNA-binding transcription factor activity"/>
    <property type="evidence" value="ECO:0007669"/>
    <property type="project" value="InterPro"/>
</dbReference>
<dbReference type="GO" id="GO:0043565">
    <property type="term" value="F:sequence-specific DNA binding"/>
    <property type="evidence" value="ECO:0007669"/>
    <property type="project" value="TreeGrafter"/>
</dbReference>
<accession>A0A0A3Z4M1</accession>
<comment type="function">
    <text evidence="1">NodD regulates the expression of the nodABCFE genes which encode other nodulation proteins. NodD is also a negative regulator of its own expression. Binds flavonoids as inducers.</text>
</comment>
<dbReference type="PANTHER" id="PTHR30537">
    <property type="entry name" value="HTH-TYPE TRANSCRIPTIONAL REGULATOR"/>
    <property type="match status" value="1"/>
</dbReference>
<dbReference type="AlphaFoldDB" id="A0A0A3Z4M1"/>
<evidence type="ECO:0000256" key="1">
    <source>
        <dbReference type="ARBA" id="ARBA00003502"/>
    </source>
</evidence>
<comment type="similarity">
    <text evidence="2">Belongs to the LysR transcriptional regulatory family.</text>
</comment>
<name>A0A0A3Z4M1_BRAJP</name>
<keyword evidence="4" id="KW-0238">DNA-binding</keyword>
<dbReference type="InterPro" id="IPR000847">
    <property type="entry name" value="LysR_HTH_N"/>
</dbReference>
<dbReference type="GO" id="GO:0006351">
    <property type="term" value="P:DNA-templated transcription"/>
    <property type="evidence" value="ECO:0007669"/>
    <property type="project" value="TreeGrafter"/>
</dbReference>
<dbReference type="STRING" id="375.BKD09_RS08870"/>
<comment type="caution">
    <text evidence="7">The sequence shown here is derived from an EMBL/GenBank/DDBJ whole genome shotgun (WGS) entry which is preliminary data.</text>
</comment>
<evidence type="ECO:0000313" key="7">
    <source>
        <dbReference type="EMBL" id="KGT80838.1"/>
    </source>
</evidence>
<dbReference type="Proteomes" id="UP000030377">
    <property type="component" value="Unassembled WGS sequence"/>
</dbReference>
<dbReference type="EMBL" id="JRPN01000003">
    <property type="protein sequence ID" value="KGT80838.1"/>
    <property type="molecule type" value="Genomic_DNA"/>
</dbReference>
<dbReference type="SUPFAM" id="SSF53850">
    <property type="entry name" value="Periplasmic binding protein-like II"/>
    <property type="match status" value="1"/>
</dbReference>
<dbReference type="Pfam" id="PF03466">
    <property type="entry name" value="LysR_substrate"/>
    <property type="match status" value="1"/>
</dbReference>
<dbReference type="Pfam" id="PF00126">
    <property type="entry name" value="HTH_1"/>
    <property type="match status" value="1"/>
</dbReference>
<evidence type="ECO:0000256" key="5">
    <source>
        <dbReference type="ARBA" id="ARBA00023163"/>
    </source>
</evidence>
<dbReference type="RefSeq" id="WP_028151584.1">
    <property type="nucleotide sequence ID" value="NZ_CP081350.1"/>
</dbReference>
<dbReference type="SUPFAM" id="SSF46785">
    <property type="entry name" value="Winged helix' DNA-binding domain"/>
    <property type="match status" value="1"/>
</dbReference>
<keyword evidence="5" id="KW-0804">Transcription</keyword>
<dbReference type="InterPro" id="IPR036390">
    <property type="entry name" value="WH_DNA-bd_sf"/>
</dbReference>
<evidence type="ECO:0000256" key="4">
    <source>
        <dbReference type="ARBA" id="ARBA00023125"/>
    </source>
</evidence>
<dbReference type="InterPro" id="IPR058163">
    <property type="entry name" value="LysR-type_TF_proteobact-type"/>
</dbReference>
<feature type="domain" description="HTH lysR-type" evidence="6">
    <location>
        <begin position="7"/>
        <end position="62"/>
    </location>
</feature>
<proteinExistence type="inferred from homology"/>
<evidence type="ECO:0000313" key="8">
    <source>
        <dbReference type="Proteomes" id="UP000030377"/>
    </source>
</evidence>
<dbReference type="FunFam" id="3.40.190.10:FF:000017">
    <property type="entry name" value="Glycine cleavage system transcriptional activator"/>
    <property type="match status" value="1"/>
</dbReference>